<protein>
    <submittedName>
        <fullName evidence="1">Uncharacterized protein</fullName>
    </submittedName>
</protein>
<dbReference type="Proteomes" id="UP001234297">
    <property type="component" value="Chromosome 6"/>
</dbReference>
<organism evidence="1 2">
    <name type="scientific">Persea americana</name>
    <name type="common">Avocado</name>
    <dbReference type="NCBI Taxonomy" id="3435"/>
    <lineage>
        <taxon>Eukaryota</taxon>
        <taxon>Viridiplantae</taxon>
        <taxon>Streptophyta</taxon>
        <taxon>Embryophyta</taxon>
        <taxon>Tracheophyta</taxon>
        <taxon>Spermatophyta</taxon>
        <taxon>Magnoliopsida</taxon>
        <taxon>Magnoliidae</taxon>
        <taxon>Laurales</taxon>
        <taxon>Lauraceae</taxon>
        <taxon>Persea</taxon>
    </lineage>
</organism>
<gene>
    <name evidence="1" type="ORF">MRB53_019183</name>
</gene>
<keyword evidence="2" id="KW-1185">Reference proteome</keyword>
<dbReference type="EMBL" id="CM056814">
    <property type="protein sequence ID" value="KAJ8625876.1"/>
    <property type="molecule type" value="Genomic_DNA"/>
</dbReference>
<proteinExistence type="predicted"/>
<evidence type="ECO:0000313" key="2">
    <source>
        <dbReference type="Proteomes" id="UP001234297"/>
    </source>
</evidence>
<name>A0ACC2KXH2_PERAE</name>
<accession>A0ACC2KXH2</accession>
<reference evidence="1 2" key="1">
    <citation type="journal article" date="2022" name="Hortic Res">
        <title>A haplotype resolved chromosomal level avocado genome allows analysis of novel avocado genes.</title>
        <authorList>
            <person name="Nath O."/>
            <person name="Fletcher S.J."/>
            <person name="Hayward A."/>
            <person name="Shaw L.M."/>
            <person name="Masouleh A.K."/>
            <person name="Furtado A."/>
            <person name="Henry R.J."/>
            <person name="Mitter N."/>
        </authorList>
    </citation>
    <scope>NUCLEOTIDE SEQUENCE [LARGE SCALE GENOMIC DNA]</scope>
    <source>
        <strain evidence="2">cv. Hass</strain>
    </source>
</reference>
<sequence length="80" mass="8739">MLAVGSGNTGAINVDHVIEGNPIGWVCSPKVANWYTKSTNVTRSGFNRKTRWATNVPTQLMTRRQDLLFSGQGVGLEFDA</sequence>
<evidence type="ECO:0000313" key="1">
    <source>
        <dbReference type="EMBL" id="KAJ8625876.1"/>
    </source>
</evidence>
<comment type="caution">
    <text evidence="1">The sequence shown here is derived from an EMBL/GenBank/DDBJ whole genome shotgun (WGS) entry which is preliminary data.</text>
</comment>